<dbReference type="InterPro" id="IPR011257">
    <property type="entry name" value="DNA_glycosylase"/>
</dbReference>
<name>A0A855X3Y6_9BACT</name>
<dbReference type="Proteomes" id="UP000250918">
    <property type="component" value="Unassembled WGS sequence"/>
</dbReference>
<keyword evidence="4" id="KW-0227">DNA damage</keyword>
<dbReference type="GO" id="GO:0006307">
    <property type="term" value="P:DNA alkylation repair"/>
    <property type="evidence" value="ECO:0007669"/>
    <property type="project" value="TreeGrafter"/>
</dbReference>
<dbReference type="GO" id="GO:0032131">
    <property type="term" value="F:alkylated DNA binding"/>
    <property type="evidence" value="ECO:0007669"/>
    <property type="project" value="TreeGrafter"/>
</dbReference>
<dbReference type="Pfam" id="PF00730">
    <property type="entry name" value="HhH-GPD"/>
    <property type="match status" value="1"/>
</dbReference>
<dbReference type="GO" id="GO:0032993">
    <property type="term" value="C:protein-DNA complex"/>
    <property type="evidence" value="ECO:0007669"/>
    <property type="project" value="TreeGrafter"/>
</dbReference>
<protein>
    <recommendedName>
        <fullName evidence="3">DNA-3-methyladenine glycosylase II</fullName>
        <ecNumber evidence="3">3.2.2.21</ecNumber>
    </recommendedName>
</protein>
<dbReference type="InterPro" id="IPR003265">
    <property type="entry name" value="HhH-GPD_domain"/>
</dbReference>
<comment type="catalytic activity">
    <reaction evidence="1">
        <text>Hydrolysis of alkylated DNA, releasing 3-methyladenine, 3-methylguanine, 7-methylguanine and 7-methyladenine.</text>
        <dbReference type="EC" id="3.2.2.21"/>
    </reaction>
</comment>
<sequence length="206" mass="23632">MKRQTGSHRRTTPQMHLARIDPVMRKLVRRIQLPGLPNRPNNFHTLVEIIVAQQLSGRVAQVIFGRVVKASGKKTLTPAALEKISDAQLLKCGLSNAKLKYVRDLARKVRENHLPFRRFGRMSDEEIIDVLTQVKGIGRWTAEMHLMFVLHRPDVFSAGDLGIRQALEKLYGISDKKTDLNAFAERWKPYRTAACLYLWHALENDK</sequence>
<dbReference type="EMBL" id="PQAP01000007">
    <property type="protein sequence ID" value="PWB75835.1"/>
    <property type="molecule type" value="Genomic_DNA"/>
</dbReference>
<dbReference type="PANTHER" id="PTHR43003">
    <property type="entry name" value="DNA-3-METHYLADENINE GLYCOSYLASE"/>
    <property type="match status" value="1"/>
</dbReference>
<dbReference type="GO" id="GO:0043916">
    <property type="term" value="F:DNA-7-methylguanine glycosylase activity"/>
    <property type="evidence" value="ECO:0007669"/>
    <property type="project" value="TreeGrafter"/>
</dbReference>
<proteinExistence type="inferred from homology"/>
<evidence type="ECO:0000313" key="8">
    <source>
        <dbReference type="Proteomes" id="UP000250918"/>
    </source>
</evidence>
<dbReference type="GO" id="GO:0005737">
    <property type="term" value="C:cytoplasm"/>
    <property type="evidence" value="ECO:0007669"/>
    <property type="project" value="TreeGrafter"/>
</dbReference>
<organism evidence="7 8">
    <name type="scientific">candidate division GN15 bacterium</name>
    <dbReference type="NCBI Taxonomy" id="2072418"/>
    <lineage>
        <taxon>Bacteria</taxon>
        <taxon>candidate division GN15</taxon>
    </lineage>
</organism>
<dbReference type="EC" id="3.2.2.21" evidence="3"/>
<evidence type="ECO:0000256" key="1">
    <source>
        <dbReference type="ARBA" id="ARBA00000086"/>
    </source>
</evidence>
<feature type="domain" description="HhH-GPD" evidence="6">
    <location>
        <begin position="51"/>
        <end position="203"/>
    </location>
</feature>
<evidence type="ECO:0000256" key="3">
    <source>
        <dbReference type="ARBA" id="ARBA00012000"/>
    </source>
</evidence>
<reference evidence="7 8" key="1">
    <citation type="journal article" date="2018" name="ISME J.">
        <title>A methanotrophic archaeon couples anaerobic oxidation of methane to Fe(III) reduction.</title>
        <authorList>
            <person name="Cai C."/>
            <person name="Leu A.O."/>
            <person name="Xie G.J."/>
            <person name="Guo J."/>
            <person name="Feng Y."/>
            <person name="Zhao J.X."/>
            <person name="Tyson G.W."/>
            <person name="Yuan Z."/>
            <person name="Hu S."/>
        </authorList>
    </citation>
    <scope>NUCLEOTIDE SEQUENCE [LARGE SCALE GENOMIC DNA]</scope>
    <source>
        <strain evidence="7">FeB_12</strain>
    </source>
</reference>
<evidence type="ECO:0000256" key="5">
    <source>
        <dbReference type="ARBA" id="ARBA00023204"/>
    </source>
</evidence>
<dbReference type="PANTHER" id="PTHR43003:SF5">
    <property type="entry name" value="DNA-3-METHYLADENINE GLYCOSYLASE"/>
    <property type="match status" value="1"/>
</dbReference>
<evidence type="ECO:0000313" key="7">
    <source>
        <dbReference type="EMBL" id="PWB75835.1"/>
    </source>
</evidence>
<evidence type="ECO:0000256" key="2">
    <source>
        <dbReference type="ARBA" id="ARBA00010817"/>
    </source>
</evidence>
<comment type="caution">
    <text evidence="7">The sequence shown here is derived from an EMBL/GenBank/DDBJ whole genome shotgun (WGS) entry which is preliminary data.</text>
</comment>
<dbReference type="GO" id="GO:0008725">
    <property type="term" value="F:DNA-3-methyladenine glycosylase activity"/>
    <property type="evidence" value="ECO:0007669"/>
    <property type="project" value="TreeGrafter"/>
</dbReference>
<dbReference type="SUPFAM" id="SSF48150">
    <property type="entry name" value="DNA-glycosylase"/>
    <property type="match status" value="1"/>
</dbReference>
<dbReference type="Gene3D" id="1.10.1670.40">
    <property type="match status" value="1"/>
</dbReference>
<dbReference type="InterPro" id="IPR051912">
    <property type="entry name" value="Alkylbase_DNA_Glycosylase/TA"/>
</dbReference>
<dbReference type="SMART" id="SM00478">
    <property type="entry name" value="ENDO3c"/>
    <property type="match status" value="1"/>
</dbReference>
<dbReference type="FunFam" id="1.10.340.30:FF:000004">
    <property type="entry name" value="DNA-3-methyladenine glycosylase II"/>
    <property type="match status" value="1"/>
</dbReference>
<dbReference type="CDD" id="cd00056">
    <property type="entry name" value="ENDO3c"/>
    <property type="match status" value="1"/>
</dbReference>
<evidence type="ECO:0000256" key="4">
    <source>
        <dbReference type="ARBA" id="ARBA00022763"/>
    </source>
</evidence>
<comment type="similarity">
    <text evidence="2">Belongs to the alkylbase DNA glycosidase AlkA family.</text>
</comment>
<accession>A0A855X3Y6</accession>
<dbReference type="GO" id="GO:0006285">
    <property type="term" value="P:base-excision repair, AP site formation"/>
    <property type="evidence" value="ECO:0007669"/>
    <property type="project" value="TreeGrafter"/>
</dbReference>
<gene>
    <name evidence="7" type="ORF">C3F09_01610</name>
</gene>
<evidence type="ECO:0000259" key="6">
    <source>
        <dbReference type="SMART" id="SM00478"/>
    </source>
</evidence>
<dbReference type="Gene3D" id="1.10.340.30">
    <property type="entry name" value="Hypothetical protein, domain 2"/>
    <property type="match status" value="1"/>
</dbReference>
<dbReference type="AlphaFoldDB" id="A0A855X3Y6"/>
<keyword evidence="5" id="KW-0234">DNA repair</keyword>